<gene>
    <name evidence="1" type="ORF">An02g05780</name>
</gene>
<dbReference type="VEuPathDB" id="FungiDB:An02g05780"/>
<organism evidence="1">
    <name type="scientific">Aspergillus niger</name>
    <dbReference type="NCBI Taxonomy" id="5061"/>
    <lineage>
        <taxon>Eukaryota</taxon>
        <taxon>Fungi</taxon>
        <taxon>Dikarya</taxon>
        <taxon>Ascomycota</taxon>
        <taxon>Pezizomycotina</taxon>
        <taxon>Eurotiomycetes</taxon>
        <taxon>Eurotiomycetidae</taxon>
        <taxon>Eurotiales</taxon>
        <taxon>Aspergillaceae</taxon>
        <taxon>Aspergillus</taxon>
        <taxon>Aspergillus subgen. Circumdati</taxon>
    </lineage>
</organism>
<proteinExistence type="predicted"/>
<dbReference type="RefSeq" id="XP_059605160.1">
    <property type="nucleotide sequence ID" value="XM_059746324.1"/>
</dbReference>
<evidence type="ECO:0000313" key="1">
    <source>
        <dbReference type="RefSeq" id="XP_059605160.1"/>
    </source>
</evidence>
<dbReference type="GeneID" id="84590340"/>
<protein>
    <submittedName>
        <fullName evidence="1">Uncharacterized protein</fullName>
    </submittedName>
</protein>
<dbReference type="AlphaFoldDB" id="A0AAJ8BZN9"/>
<dbReference type="KEGG" id="ang:An02g05780"/>
<sequence length="93" mass="10384">MSDNLKDPNRRVSIIPWDGRSTSPLRDSNDANFLSSFKHGFPLADASNWGMCILDSSVLACSFLRDRPLEECPPARSIRAERIKYGPDPGFVT</sequence>
<name>A0AAJ8BZN9_ASPNG</name>
<accession>A0AAJ8BZN9</accession>
<reference evidence="1" key="2">
    <citation type="submission" date="2025-08" db="UniProtKB">
        <authorList>
            <consortium name="RefSeq"/>
        </authorList>
    </citation>
    <scope>IDENTIFICATION</scope>
</reference>
<reference evidence="1" key="1">
    <citation type="submission" date="2025-02" db="EMBL/GenBank/DDBJ databases">
        <authorList>
            <consortium name="NCBI Genome Project"/>
        </authorList>
    </citation>
    <scope>NUCLEOTIDE SEQUENCE</scope>
</reference>